<dbReference type="AlphaFoldDB" id="A0A2Z2P835"/>
<protein>
    <submittedName>
        <fullName evidence="3">1,2-epoxyphenylacetyl-CoA isomerase</fullName>
        <ecNumber evidence="3">5.3.3.18</ecNumber>
    </submittedName>
</protein>
<dbReference type="InterPro" id="IPR029045">
    <property type="entry name" value="ClpP/crotonase-like_dom_sf"/>
</dbReference>
<dbReference type="EMBL" id="CP018632">
    <property type="protein sequence ID" value="ASJ76837.1"/>
    <property type="molecule type" value="Genomic_DNA"/>
</dbReference>
<name>A0A2Z2P835_9GAMM</name>
<dbReference type="InterPro" id="IPR011968">
    <property type="entry name" value="PaaB1"/>
</dbReference>
<dbReference type="Pfam" id="PF00378">
    <property type="entry name" value="ECH_1"/>
    <property type="match status" value="1"/>
</dbReference>
<dbReference type="PANTHER" id="PTHR43459">
    <property type="entry name" value="ENOYL-COA HYDRATASE"/>
    <property type="match status" value="1"/>
</dbReference>
<sequence>MGCCMSESIQLSIAAQVATITLNRPDRLNSFNSAMHQALKDALDVVESPESAVRALLITGAGRGFCAGQDLADRNVSADVEVPDLGASVDTWYNPLVRRLQNLPMPVVCAVNGVAAGAGANIALACDLVLAARSASFVQVFCKLGLVPDSGGTWFLQRAVGTQRAMGLSLLGDKVSAEQAERWGMIWQVIDDDKLLEEANALVAHLAIQPTAGLALIKRAIHAAADNTLDEQLTLERDLQRQAGQAEDYREGVAAFMEKRKPVYKGY</sequence>
<dbReference type="InterPro" id="IPR001753">
    <property type="entry name" value="Enoyl-CoA_hydra/iso"/>
</dbReference>
<dbReference type="NCBIfam" id="TIGR02280">
    <property type="entry name" value="PaaB1"/>
    <property type="match status" value="1"/>
</dbReference>
<gene>
    <name evidence="3" type="primary">paaG_2</name>
    <name evidence="3" type="ORF">IMCC3135_33985</name>
</gene>
<accession>A0A2Z2P835</accession>
<keyword evidence="2" id="KW-0456">Lyase</keyword>
<dbReference type="KEGG" id="gai:IMCC3135_33985"/>
<dbReference type="PANTHER" id="PTHR43459:SF1">
    <property type="entry name" value="EG:BACN32G11.4 PROTEIN"/>
    <property type="match status" value="1"/>
</dbReference>
<evidence type="ECO:0000313" key="4">
    <source>
        <dbReference type="Proteomes" id="UP000250079"/>
    </source>
</evidence>
<keyword evidence="4" id="KW-1185">Reference proteome</keyword>
<dbReference type="GO" id="GO:0016836">
    <property type="term" value="F:hydro-lyase activity"/>
    <property type="evidence" value="ECO:0007669"/>
    <property type="project" value="UniProtKB-ARBA"/>
</dbReference>
<dbReference type="CDD" id="cd06558">
    <property type="entry name" value="crotonase-like"/>
    <property type="match status" value="1"/>
</dbReference>
<dbReference type="Gene3D" id="1.10.12.10">
    <property type="entry name" value="Lyase 2-enoyl-coa Hydratase, Chain A, domain 2"/>
    <property type="match status" value="1"/>
</dbReference>
<dbReference type="FunFam" id="1.10.12.10:FF:000001">
    <property type="entry name" value="Probable enoyl-CoA hydratase, mitochondrial"/>
    <property type="match status" value="1"/>
</dbReference>
<dbReference type="EC" id="5.3.3.18" evidence="3"/>
<dbReference type="GO" id="GO:0016853">
    <property type="term" value="F:isomerase activity"/>
    <property type="evidence" value="ECO:0007669"/>
    <property type="project" value="UniProtKB-KW"/>
</dbReference>
<keyword evidence="3" id="KW-0413">Isomerase</keyword>
<dbReference type="GO" id="GO:0010124">
    <property type="term" value="P:phenylacetate catabolic process"/>
    <property type="evidence" value="ECO:0007669"/>
    <property type="project" value="InterPro"/>
</dbReference>
<reference evidence="3 4" key="1">
    <citation type="submission" date="2016-12" db="EMBL/GenBank/DDBJ databases">
        <authorList>
            <person name="Song W.-J."/>
            <person name="Kurnit D.M."/>
        </authorList>
    </citation>
    <scope>NUCLEOTIDE SEQUENCE [LARGE SCALE GENOMIC DNA]</scope>
    <source>
        <strain evidence="3 4">IMCC3135</strain>
    </source>
</reference>
<dbReference type="SUPFAM" id="SSF52096">
    <property type="entry name" value="ClpP/crotonase"/>
    <property type="match status" value="1"/>
</dbReference>
<evidence type="ECO:0000313" key="3">
    <source>
        <dbReference type="EMBL" id="ASJ76837.1"/>
    </source>
</evidence>
<dbReference type="FunFam" id="3.90.226.10:FF:000071">
    <property type="entry name" value="Putative enoyl-CoA hydratase PaaB"/>
    <property type="match status" value="1"/>
</dbReference>
<dbReference type="Gene3D" id="3.90.226.10">
    <property type="entry name" value="2-enoyl-CoA Hydratase, Chain A, domain 1"/>
    <property type="match status" value="1"/>
</dbReference>
<organism evidence="3 4">
    <name type="scientific">Granulosicoccus antarcticus IMCC3135</name>
    <dbReference type="NCBI Taxonomy" id="1192854"/>
    <lineage>
        <taxon>Bacteria</taxon>
        <taxon>Pseudomonadati</taxon>
        <taxon>Pseudomonadota</taxon>
        <taxon>Gammaproteobacteria</taxon>
        <taxon>Chromatiales</taxon>
        <taxon>Granulosicoccaceae</taxon>
        <taxon>Granulosicoccus</taxon>
    </lineage>
</organism>
<evidence type="ECO:0000256" key="2">
    <source>
        <dbReference type="ARBA" id="ARBA00023239"/>
    </source>
</evidence>
<comment type="similarity">
    <text evidence="1">Belongs to the enoyl-CoA hydratase/isomerase family.</text>
</comment>
<dbReference type="Proteomes" id="UP000250079">
    <property type="component" value="Chromosome"/>
</dbReference>
<evidence type="ECO:0000256" key="1">
    <source>
        <dbReference type="ARBA" id="ARBA00005254"/>
    </source>
</evidence>
<proteinExistence type="inferred from homology"/>
<dbReference type="InterPro" id="IPR014748">
    <property type="entry name" value="Enoyl-CoA_hydra_C"/>
</dbReference>